<sequence>MMHVGLNLKDVYEDLDPLSAYFFKIGAHGLVCFHGRNYSIKQRLTAEQTSKLISNPVYYRISTNCYVNLNQIYDIRDHVILFRDETHGIKTINVPRRNLEQIKTLLRSSNRRINGVDQVV</sequence>
<organism evidence="1 2">
    <name type="scientific">Fontibacillus solani</name>
    <dbReference type="NCBI Taxonomy" id="1572857"/>
    <lineage>
        <taxon>Bacteria</taxon>
        <taxon>Bacillati</taxon>
        <taxon>Bacillota</taxon>
        <taxon>Bacilli</taxon>
        <taxon>Bacillales</taxon>
        <taxon>Paenibacillaceae</taxon>
        <taxon>Fontibacillus</taxon>
    </lineage>
</organism>
<dbReference type="AlphaFoldDB" id="A0A7W3SXA7"/>
<dbReference type="GO" id="GO:0003677">
    <property type="term" value="F:DNA binding"/>
    <property type="evidence" value="ECO:0007669"/>
    <property type="project" value="UniProtKB-KW"/>
</dbReference>
<dbReference type="EMBL" id="JACJIP010000036">
    <property type="protein sequence ID" value="MBA9087823.1"/>
    <property type="molecule type" value="Genomic_DNA"/>
</dbReference>
<evidence type="ECO:0000313" key="2">
    <source>
        <dbReference type="Proteomes" id="UP000567067"/>
    </source>
</evidence>
<dbReference type="Gene3D" id="2.40.50.1020">
    <property type="entry name" value="LytTr DNA-binding domain"/>
    <property type="match status" value="1"/>
</dbReference>
<reference evidence="1 2" key="1">
    <citation type="submission" date="2020-08" db="EMBL/GenBank/DDBJ databases">
        <title>Genomic Encyclopedia of Type Strains, Phase III (KMG-III): the genomes of soil and plant-associated and newly described type strains.</title>
        <authorList>
            <person name="Whitman W."/>
        </authorList>
    </citation>
    <scope>NUCLEOTIDE SEQUENCE [LARGE SCALE GENOMIC DNA]</scope>
    <source>
        <strain evidence="1 2">CECT 8693</strain>
    </source>
</reference>
<proteinExistence type="predicted"/>
<accession>A0A7W3SXA7</accession>
<protein>
    <submittedName>
        <fullName evidence="1">DNA-binding LytR/AlgR family response regulator</fullName>
    </submittedName>
</protein>
<dbReference type="Proteomes" id="UP000567067">
    <property type="component" value="Unassembled WGS sequence"/>
</dbReference>
<name>A0A7W3SXA7_9BACL</name>
<gene>
    <name evidence="1" type="ORF">FHR92_004316</name>
</gene>
<comment type="caution">
    <text evidence="1">The sequence shown here is derived from an EMBL/GenBank/DDBJ whole genome shotgun (WGS) entry which is preliminary data.</text>
</comment>
<evidence type="ECO:0000313" key="1">
    <source>
        <dbReference type="EMBL" id="MBA9087823.1"/>
    </source>
</evidence>
<dbReference type="RefSeq" id="WP_091231847.1">
    <property type="nucleotide sequence ID" value="NZ_JACJIP010000036.1"/>
</dbReference>
<keyword evidence="2" id="KW-1185">Reference proteome</keyword>
<keyword evidence="1" id="KW-0238">DNA-binding</keyword>